<dbReference type="InterPro" id="IPR037402">
    <property type="entry name" value="YidZ_PBP2"/>
</dbReference>
<evidence type="ECO:0000256" key="3">
    <source>
        <dbReference type="ARBA" id="ARBA00023125"/>
    </source>
</evidence>
<keyword evidence="7" id="KW-1185">Reference proteome</keyword>
<dbReference type="InterPro" id="IPR036388">
    <property type="entry name" value="WH-like_DNA-bd_sf"/>
</dbReference>
<gene>
    <name evidence="6" type="ORF">FCL40_12640</name>
</gene>
<dbReference type="PRINTS" id="PR00039">
    <property type="entry name" value="HTHLYSR"/>
</dbReference>
<evidence type="ECO:0000256" key="4">
    <source>
        <dbReference type="ARBA" id="ARBA00023163"/>
    </source>
</evidence>
<feature type="domain" description="HTH lysR-type" evidence="5">
    <location>
        <begin position="3"/>
        <end position="60"/>
    </location>
</feature>
<dbReference type="InterPro" id="IPR000847">
    <property type="entry name" value="LysR_HTH_N"/>
</dbReference>
<comment type="similarity">
    <text evidence="1">Belongs to the LysR transcriptional regulatory family.</text>
</comment>
<dbReference type="EMBL" id="SWCI01000007">
    <property type="protein sequence ID" value="TKB48549.1"/>
    <property type="molecule type" value="Genomic_DNA"/>
</dbReference>
<dbReference type="PANTHER" id="PTHR30118">
    <property type="entry name" value="HTH-TYPE TRANSCRIPTIONAL REGULATOR LEUO-RELATED"/>
    <property type="match status" value="1"/>
</dbReference>
<comment type="caution">
    <text evidence="6">The sequence shown here is derived from an EMBL/GenBank/DDBJ whole genome shotgun (WGS) entry which is preliminary data.</text>
</comment>
<dbReference type="InterPro" id="IPR005119">
    <property type="entry name" value="LysR_subst-bd"/>
</dbReference>
<dbReference type="AlphaFoldDB" id="A0A4U1BE01"/>
<dbReference type="Gene3D" id="3.40.190.10">
    <property type="entry name" value="Periplasmic binding protein-like II"/>
    <property type="match status" value="2"/>
</dbReference>
<dbReference type="Pfam" id="PF03466">
    <property type="entry name" value="LysR_substrate"/>
    <property type="match status" value="1"/>
</dbReference>
<dbReference type="InterPro" id="IPR050389">
    <property type="entry name" value="LysR-type_TF"/>
</dbReference>
<dbReference type="InterPro" id="IPR036390">
    <property type="entry name" value="WH_DNA-bd_sf"/>
</dbReference>
<dbReference type="SUPFAM" id="SSF53850">
    <property type="entry name" value="Periplasmic binding protein-like II"/>
    <property type="match status" value="1"/>
</dbReference>
<evidence type="ECO:0000259" key="5">
    <source>
        <dbReference type="PROSITE" id="PS50931"/>
    </source>
</evidence>
<reference evidence="6 7" key="1">
    <citation type="submission" date="2019-04" db="EMBL/GenBank/DDBJ databases">
        <authorList>
            <person name="Hwang J.C."/>
        </authorList>
    </citation>
    <scope>NUCLEOTIDE SEQUENCE [LARGE SCALE GENOMIC DNA]</scope>
    <source>
        <strain evidence="6 7">IMCC35001</strain>
    </source>
</reference>
<dbReference type="RefSeq" id="WP_136853660.1">
    <property type="nucleotide sequence ID" value="NZ_SWCI01000007.1"/>
</dbReference>
<keyword evidence="3" id="KW-0238">DNA-binding</keyword>
<dbReference type="OrthoDB" id="8839911at2"/>
<dbReference type="PROSITE" id="PS50931">
    <property type="entry name" value="HTH_LYSR"/>
    <property type="match status" value="1"/>
</dbReference>
<proteinExistence type="inferred from homology"/>
<evidence type="ECO:0000313" key="6">
    <source>
        <dbReference type="EMBL" id="TKB48549.1"/>
    </source>
</evidence>
<evidence type="ECO:0000256" key="2">
    <source>
        <dbReference type="ARBA" id="ARBA00023015"/>
    </source>
</evidence>
<dbReference type="GO" id="GO:0003700">
    <property type="term" value="F:DNA-binding transcription factor activity"/>
    <property type="evidence" value="ECO:0007669"/>
    <property type="project" value="InterPro"/>
</dbReference>
<dbReference type="PANTHER" id="PTHR30118:SF15">
    <property type="entry name" value="TRANSCRIPTIONAL REGULATORY PROTEIN"/>
    <property type="match status" value="1"/>
</dbReference>
<dbReference type="Proteomes" id="UP000305674">
    <property type="component" value="Unassembled WGS sequence"/>
</dbReference>
<keyword evidence="4" id="KW-0804">Transcription</keyword>
<name>A0A4U1BE01_9GAMM</name>
<sequence>MRHNLNQLKVLNALLHTPNLTRVAESLHMTQSAISKTLAQLRDDFQDPLLIRDGQRYLLTPRAEELKQRLPEMMKQLEGLYQPPAFEPARCQRTFVFASSDYVAQYIYPLIAAEVARQAPKVTLKYRLWQREQLHQLAELPVDLVSTILEAEEVPPSLCHWPGGEDGLAVVMRRDHPLATGELTLEGYLASRHLLVSGGGDKDTPVDCYLATLGHQRRIWAEVPFFQAAAGILCHSDALLTTPLHIGVQLAESAPLTVRPLPFTLARQGYRTLWHQRFDLDPAHRWFRELAQPLLEGHLGAYVAKGMSIWNDGNE</sequence>
<dbReference type="Pfam" id="PF00126">
    <property type="entry name" value="HTH_1"/>
    <property type="match status" value="1"/>
</dbReference>
<protein>
    <submittedName>
        <fullName evidence="6">LysR family transcriptional regulator</fullName>
    </submittedName>
</protein>
<dbReference type="SUPFAM" id="SSF46785">
    <property type="entry name" value="Winged helix' DNA-binding domain"/>
    <property type="match status" value="1"/>
</dbReference>
<dbReference type="CDD" id="cd08417">
    <property type="entry name" value="PBP2_Nitroaromatics_like"/>
    <property type="match status" value="1"/>
</dbReference>
<evidence type="ECO:0000313" key="7">
    <source>
        <dbReference type="Proteomes" id="UP000305674"/>
    </source>
</evidence>
<organism evidence="6 7">
    <name type="scientific">Ferrimonas sediminicola</name>
    <dbReference type="NCBI Taxonomy" id="2569538"/>
    <lineage>
        <taxon>Bacteria</taxon>
        <taxon>Pseudomonadati</taxon>
        <taxon>Pseudomonadota</taxon>
        <taxon>Gammaproteobacteria</taxon>
        <taxon>Alteromonadales</taxon>
        <taxon>Ferrimonadaceae</taxon>
        <taxon>Ferrimonas</taxon>
    </lineage>
</organism>
<accession>A0A4U1BE01</accession>
<dbReference type="Gene3D" id="1.10.10.10">
    <property type="entry name" value="Winged helix-like DNA-binding domain superfamily/Winged helix DNA-binding domain"/>
    <property type="match status" value="1"/>
</dbReference>
<dbReference type="GO" id="GO:0003677">
    <property type="term" value="F:DNA binding"/>
    <property type="evidence" value="ECO:0007669"/>
    <property type="project" value="UniProtKB-KW"/>
</dbReference>
<keyword evidence="2" id="KW-0805">Transcription regulation</keyword>
<evidence type="ECO:0000256" key="1">
    <source>
        <dbReference type="ARBA" id="ARBA00009437"/>
    </source>
</evidence>